<gene>
    <name evidence="7" type="ORF">B0H17DRAFT_944850</name>
</gene>
<keyword evidence="3" id="KW-0496">Mitochondrion</keyword>
<dbReference type="InterPro" id="IPR019083">
    <property type="entry name" value="SAM_Ribosomal_mS41"/>
</dbReference>
<feature type="domain" description="Small ribosomal subunit protein mS41 SAM" evidence="6">
    <location>
        <begin position="59"/>
        <end position="113"/>
    </location>
</feature>
<evidence type="ECO:0000256" key="1">
    <source>
        <dbReference type="ARBA" id="ARBA00004173"/>
    </source>
</evidence>
<evidence type="ECO:0000313" key="8">
    <source>
        <dbReference type="Proteomes" id="UP001221757"/>
    </source>
</evidence>
<organism evidence="7 8">
    <name type="scientific">Mycena rosella</name>
    <name type="common">Pink bonnet</name>
    <name type="synonym">Agaricus rosellus</name>
    <dbReference type="NCBI Taxonomy" id="1033263"/>
    <lineage>
        <taxon>Eukaryota</taxon>
        <taxon>Fungi</taxon>
        <taxon>Dikarya</taxon>
        <taxon>Basidiomycota</taxon>
        <taxon>Agaricomycotina</taxon>
        <taxon>Agaricomycetes</taxon>
        <taxon>Agaricomycetidae</taxon>
        <taxon>Agaricales</taxon>
        <taxon>Marasmiineae</taxon>
        <taxon>Mycenaceae</taxon>
        <taxon>Mycena</taxon>
    </lineage>
</organism>
<evidence type="ECO:0000256" key="4">
    <source>
        <dbReference type="ARBA" id="ARBA00035129"/>
    </source>
</evidence>
<dbReference type="Pfam" id="PF09597">
    <property type="entry name" value="SAM_Ribosomal_mS41"/>
    <property type="match status" value="1"/>
</dbReference>
<dbReference type="PANTHER" id="PTHR28235:SF1">
    <property type="entry name" value="SMALL RIBOSOMAL SUBUNIT PROTEIN MS41"/>
    <property type="match status" value="1"/>
</dbReference>
<dbReference type="GO" id="GO:0005739">
    <property type="term" value="C:mitochondrion"/>
    <property type="evidence" value="ECO:0007669"/>
    <property type="project" value="UniProtKB-SubCell"/>
</dbReference>
<name>A0AAD7GB00_MYCRO</name>
<dbReference type="SMART" id="SM01238">
    <property type="entry name" value="IGR"/>
    <property type="match status" value="1"/>
</dbReference>
<comment type="caution">
    <text evidence="7">The sequence shown here is derived from an EMBL/GenBank/DDBJ whole genome shotgun (WGS) entry which is preliminary data.</text>
</comment>
<evidence type="ECO:0000256" key="2">
    <source>
        <dbReference type="ARBA" id="ARBA00010492"/>
    </source>
</evidence>
<dbReference type="Proteomes" id="UP001221757">
    <property type="component" value="Unassembled WGS sequence"/>
</dbReference>
<comment type="subcellular location">
    <subcellularLocation>
        <location evidence="1">Mitochondrion</location>
    </subcellularLocation>
</comment>
<evidence type="ECO:0000256" key="5">
    <source>
        <dbReference type="SAM" id="MobiDB-lite"/>
    </source>
</evidence>
<sequence>MNSLLSSGSRLCSLAPRTCRSLATATKSRPVPSRRGIHNLLPTASQIPLIRAAESITTPEAFLKAIGRSADTKVSVESWDEFWQQSSANLKSAGVGVRDRRYILWCMEKYRSGLSVEEFAHEPRPKKTVRGWGPTVQDGKRIRSRRDRTK</sequence>
<dbReference type="EMBL" id="JARKIE010000138">
    <property type="protein sequence ID" value="KAJ7677488.1"/>
    <property type="molecule type" value="Genomic_DNA"/>
</dbReference>
<protein>
    <recommendedName>
        <fullName evidence="4">Small ribosomal subunit protein mS41</fullName>
    </recommendedName>
</protein>
<evidence type="ECO:0000259" key="6">
    <source>
        <dbReference type="SMART" id="SM01238"/>
    </source>
</evidence>
<dbReference type="PANTHER" id="PTHR28235">
    <property type="entry name" value="PROTEIN FYV4, MITOCHONDRIAL"/>
    <property type="match status" value="1"/>
</dbReference>
<dbReference type="InterPro" id="IPR039603">
    <property type="entry name" value="Ribosomal_mS41"/>
</dbReference>
<evidence type="ECO:0000313" key="7">
    <source>
        <dbReference type="EMBL" id="KAJ7677488.1"/>
    </source>
</evidence>
<comment type="similarity">
    <text evidence="2">Belongs to the mitochondrion-specific ribosomal protein mS41 family.</text>
</comment>
<dbReference type="AlphaFoldDB" id="A0AAD7GB00"/>
<feature type="region of interest" description="Disordered" evidence="5">
    <location>
        <begin position="123"/>
        <end position="150"/>
    </location>
</feature>
<proteinExistence type="inferred from homology"/>
<accession>A0AAD7GB00</accession>
<keyword evidence="8" id="KW-1185">Reference proteome</keyword>
<evidence type="ECO:0000256" key="3">
    <source>
        <dbReference type="ARBA" id="ARBA00023128"/>
    </source>
</evidence>
<reference evidence="7" key="1">
    <citation type="submission" date="2023-03" db="EMBL/GenBank/DDBJ databases">
        <title>Massive genome expansion in bonnet fungi (Mycena s.s.) driven by repeated elements and novel gene families across ecological guilds.</title>
        <authorList>
            <consortium name="Lawrence Berkeley National Laboratory"/>
            <person name="Harder C.B."/>
            <person name="Miyauchi S."/>
            <person name="Viragh M."/>
            <person name="Kuo A."/>
            <person name="Thoen E."/>
            <person name="Andreopoulos B."/>
            <person name="Lu D."/>
            <person name="Skrede I."/>
            <person name="Drula E."/>
            <person name="Henrissat B."/>
            <person name="Morin E."/>
            <person name="Kohler A."/>
            <person name="Barry K."/>
            <person name="LaButti K."/>
            <person name="Morin E."/>
            <person name="Salamov A."/>
            <person name="Lipzen A."/>
            <person name="Mereny Z."/>
            <person name="Hegedus B."/>
            <person name="Baldrian P."/>
            <person name="Stursova M."/>
            <person name="Weitz H."/>
            <person name="Taylor A."/>
            <person name="Grigoriev I.V."/>
            <person name="Nagy L.G."/>
            <person name="Martin F."/>
            <person name="Kauserud H."/>
        </authorList>
    </citation>
    <scope>NUCLEOTIDE SEQUENCE</scope>
    <source>
        <strain evidence="7">CBHHK067</strain>
    </source>
</reference>